<gene>
    <name evidence="14" type="ORF">A45J_0948</name>
</gene>
<evidence type="ECO:0000256" key="8">
    <source>
        <dbReference type="ARBA" id="ARBA00022777"/>
    </source>
</evidence>
<evidence type="ECO:0000256" key="6">
    <source>
        <dbReference type="ARBA" id="ARBA00022679"/>
    </source>
</evidence>
<keyword evidence="8" id="KW-0418">Kinase</keyword>
<dbReference type="CDD" id="cd06225">
    <property type="entry name" value="HAMP"/>
    <property type="match status" value="1"/>
</dbReference>
<proteinExistence type="predicted"/>
<evidence type="ECO:0000259" key="13">
    <source>
        <dbReference type="PROSITE" id="PS50885"/>
    </source>
</evidence>
<keyword evidence="9" id="KW-0067">ATP-binding</keyword>
<evidence type="ECO:0000256" key="7">
    <source>
        <dbReference type="ARBA" id="ARBA00022741"/>
    </source>
</evidence>
<keyword evidence="6" id="KW-0808">Transferase</keyword>
<dbReference type="EMBL" id="BLAB01000001">
    <property type="protein sequence ID" value="GER93212.1"/>
    <property type="molecule type" value="Genomic_DNA"/>
</dbReference>
<dbReference type="SMART" id="SM00304">
    <property type="entry name" value="HAMP"/>
    <property type="match status" value="1"/>
</dbReference>
<dbReference type="GO" id="GO:0000160">
    <property type="term" value="P:phosphorelay signal transduction system"/>
    <property type="evidence" value="ECO:0007669"/>
    <property type="project" value="UniProtKB-KW"/>
</dbReference>
<dbReference type="InterPro" id="IPR029016">
    <property type="entry name" value="GAF-like_dom_sf"/>
</dbReference>
<dbReference type="GO" id="GO:0005886">
    <property type="term" value="C:plasma membrane"/>
    <property type="evidence" value="ECO:0007669"/>
    <property type="project" value="UniProtKB-SubCell"/>
</dbReference>
<evidence type="ECO:0000313" key="14">
    <source>
        <dbReference type="EMBL" id="GER93212.1"/>
    </source>
</evidence>
<name>A0A5J4L1U1_9ZZZZ</name>
<dbReference type="SUPFAM" id="SSF55781">
    <property type="entry name" value="GAF domain-like"/>
    <property type="match status" value="1"/>
</dbReference>
<protein>
    <recommendedName>
        <fullName evidence="3">histidine kinase</fullName>
        <ecNumber evidence="3">2.7.13.3</ecNumber>
    </recommendedName>
</protein>
<dbReference type="InterPro" id="IPR050398">
    <property type="entry name" value="HssS/ArlS-like"/>
</dbReference>
<dbReference type="Gene3D" id="3.30.450.290">
    <property type="match status" value="1"/>
</dbReference>
<evidence type="ECO:0000256" key="1">
    <source>
        <dbReference type="ARBA" id="ARBA00000085"/>
    </source>
</evidence>
<keyword evidence="12" id="KW-1133">Transmembrane helix</keyword>
<keyword evidence="11 12" id="KW-0472">Membrane</keyword>
<comment type="caution">
    <text evidence="14">The sequence shown here is derived from an EMBL/GenBank/DDBJ whole genome shotgun (WGS) entry which is preliminary data.</text>
</comment>
<dbReference type="AlphaFoldDB" id="A0A5J4L1U1"/>
<evidence type="ECO:0000256" key="9">
    <source>
        <dbReference type="ARBA" id="ARBA00022840"/>
    </source>
</evidence>
<dbReference type="PANTHER" id="PTHR45528:SF1">
    <property type="entry name" value="SENSOR HISTIDINE KINASE CPXA"/>
    <property type="match status" value="1"/>
</dbReference>
<comment type="subcellular location">
    <subcellularLocation>
        <location evidence="2">Cell membrane</location>
        <topology evidence="2">Multi-pass membrane protein</topology>
    </subcellularLocation>
</comment>
<evidence type="ECO:0000256" key="4">
    <source>
        <dbReference type="ARBA" id="ARBA00022475"/>
    </source>
</evidence>
<feature type="transmembrane region" description="Helical" evidence="12">
    <location>
        <begin position="16"/>
        <end position="36"/>
    </location>
</feature>
<evidence type="ECO:0000256" key="3">
    <source>
        <dbReference type="ARBA" id="ARBA00012438"/>
    </source>
</evidence>
<dbReference type="InterPro" id="IPR048904">
    <property type="entry name" value="Mcp40H-20-like_sensor"/>
</dbReference>
<keyword evidence="7" id="KW-0547">Nucleotide-binding</keyword>
<dbReference type="PANTHER" id="PTHR45528">
    <property type="entry name" value="SENSOR HISTIDINE KINASE CPXA"/>
    <property type="match status" value="1"/>
</dbReference>
<accession>A0A5J4L1U1</accession>
<dbReference type="GO" id="GO:0004673">
    <property type="term" value="F:protein histidine kinase activity"/>
    <property type="evidence" value="ECO:0007669"/>
    <property type="project" value="UniProtKB-EC"/>
</dbReference>
<feature type="domain" description="HAMP" evidence="13">
    <location>
        <begin position="224"/>
        <end position="270"/>
    </location>
</feature>
<dbReference type="Pfam" id="PF00672">
    <property type="entry name" value="HAMP"/>
    <property type="match status" value="1"/>
</dbReference>
<dbReference type="PROSITE" id="PS50885">
    <property type="entry name" value="HAMP"/>
    <property type="match status" value="1"/>
</dbReference>
<dbReference type="InterPro" id="IPR003660">
    <property type="entry name" value="HAMP_dom"/>
</dbReference>
<keyword evidence="10" id="KW-0902">Two-component regulatory system</keyword>
<evidence type="ECO:0000256" key="10">
    <source>
        <dbReference type="ARBA" id="ARBA00023012"/>
    </source>
</evidence>
<dbReference type="SUPFAM" id="SSF158472">
    <property type="entry name" value="HAMP domain-like"/>
    <property type="match status" value="1"/>
</dbReference>
<dbReference type="GO" id="GO:0005524">
    <property type="term" value="F:ATP binding"/>
    <property type="evidence" value="ECO:0007669"/>
    <property type="project" value="UniProtKB-KW"/>
</dbReference>
<evidence type="ECO:0000256" key="2">
    <source>
        <dbReference type="ARBA" id="ARBA00004651"/>
    </source>
</evidence>
<evidence type="ECO:0000256" key="5">
    <source>
        <dbReference type="ARBA" id="ARBA00022553"/>
    </source>
</evidence>
<dbReference type="EC" id="2.7.13.3" evidence="3"/>
<sequence length="581" mass="64601">MKIAEWEPKIKCTKSLIFKTTVLLIIGLFVVISIFSHTNIMLTEKRLLEIASNEASKTSDAVKGSLKNAMLSNNRQVIDSIISTVSNEASIEDIKILDISGQIKYAKDSSEVGMSLDRTKIKSCNICHASAVPPRNNLTVIFEKTDGSKILRNVNPIDNEKECFSCHDQSQKVLGKLLVDFKINDLQNIVKGNRKILIASAAATLITALIIVAAVLVIYLKPKLHNLTKNIRKTAEGNYDTHIKVKGQDEIAVLSQEFNNMINAIKQRDEKIKNQLKTFTTIYDVSSILKRAESLQEDIMLILNTLEMGLNIEQCTILFIDDTGNVELKGYVGLTQEDADLVRLVIEEMFEISKMPVSREKEEIKAVIGEKDKILGDEVFIAAGDGKLIRDFIIAPLKAGGRVIGAITVHKIKDSDIHASEIKDTISIIATAMSPYIHIGLCLEKRASMQESPFDALIATIQRNIERAEQYQGGLSLIIIKAENYEDIIKKIGTIKASDNIRKALIEISAFIDKVHEIIRMTENSAAIILPIVAESEALDIVHKATGRCTNDIVWQFKSAYYPDDGTLAEEILHKATEKFL</sequence>
<keyword evidence="5" id="KW-0597">Phosphoprotein</keyword>
<evidence type="ECO:0000256" key="11">
    <source>
        <dbReference type="ARBA" id="ARBA00023136"/>
    </source>
</evidence>
<comment type="catalytic activity">
    <reaction evidence="1">
        <text>ATP + protein L-histidine = ADP + protein N-phospho-L-histidine.</text>
        <dbReference type="EC" id="2.7.13.3"/>
    </reaction>
</comment>
<keyword evidence="4" id="KW-1003">Cell membrane</keyword>
<reference evidence="14" key="1">
    <citation type="submission" date="2019-10" db="EMBL/GenBank/DDBJ databases">
        <title>Metagenomic sequencing of thiosulfate-disproportionating enrichment culture.</title>
        <authorList>
            <person name="Umezawa K."/>
            <person name="Kojima H."/>
            <person name="Fukui M."/>
        </authorList>
    </citation>
    <scope>NUCLEOTIDE SEQUENCE</scope>
    <source>
        <strain evidence="14">45J</strain>
    </source>
</reference>
<feature type="transmembrane region" description="Helical" evidence="12">
    <location>
        <begin position="196"/>
        <end position="220"/>
    </location>
</feature>
<dbReference type="Gene3D" id="6.10.340.10">
    <property type="match status" value="1"/>
</dbReference>
<organism evidence="14">
    <name type="scientific">hot springs metagenome</name>
    <dbReference type="NCBI Taxonomy" id="433727"/>
    <lineage>
        <taxon>unclassified sequences</taxon>
        <taxon>metagenomes</taxon>
        <taxon>ecological metagenomes</taxon>
    </lineage>
</organism>
<dbReference type="Pfam" id="PF21563">
    <property type="entry name" value="Mcp40H-20_sensor"/>
    <property type="match status" value="1"/>
</dbReference>
<dbReference type="Gene3D" id="3.30.450.40">
    <property type="match status" value="1"/>
</dbReference>
<evidence type="ECO:0000256" key="12">
    <source>
        <dbReference type="SAM" id="Phobius"/>
    </source>
</evidence>
<keyword evidence="12" id="KW-0812">Transmembrane</keyword>